<dbReference type="AlphaFoldDB" id="G2YRP7"/>
<accession>G2YRP7</accession>
<reference evidence="2" key="1">
    <citation type="journal article" date="2011" name="PLoS Genet.">
        <title>Genomic analysis of the necrotrophic fungal pathogens Sclerotinia sclerotiorum and Botrytis cinerea.</title>
        <authorList>
            <person name="Amselem J."/>
            <person name="Cuomo C.A."/>
            <person name="van Kan J.A."/>
            <person name="Viaud M."/>
            <person name="Benito E.P."/>
            <person name="Couloux A."/>
            <person name="Coutinho P.M."/>
            <person name="de Vries R.P."/>
            <person name="Dyer P.S."/>
            <person name="Fillinger S."/>
            <person name="Fournier E."/>
            <person name="Gout L."/>
            <person name="Hahn M."/>
            <person name="Kohn L."/>
            <person name="Lapalu N."/>
            <person name="Plummer K.M."/>
            <person name="Pradier J.M."/>
            <person name="Quevillon E."/>
            <person name="Sharon A."/>
            <person name="Simon A."/>
            <person name="ten Have A."/>
            <person name="Tudzynski B."/>
            <person name="Tudzynski P."/>
            <person name="Wincker P."/>
            <person name="Andrew M."/>
            <person name="Anthouard V."/>
            <person name="Beever R.E."/>
            <person name="Beffa R."/>
            <person name="Benoit I."/>
            <person name="Bouzid O."/>
            <person name="Brault B."/>
            <person name="Chen Z."/>
            <person name="Choquer M."/>
            <person name="Collemare J."/>
            <person name="Cotton P."/>
            <person name="Danchin E.G."/>
            <person name="Da Silva C."/>
            <person name="Gautier A."/>
            <person name="Giraud C."/>
            <person name="Giraud T."/>
            <person name="Gonzalez C."/>
            <person name="Grossetete S."/>
            <person name="Guldener U."/>
            <person name="Henrissat B."/>
            <person name="Howlett B.J."/>
            <person name="Kodira C."/>
            <person name="Kretschmer M."/>
            <person name="Lappartient A."/>
            <person name="Leroch M."/>
            <person name="Levis C."/>
            <person name="Mauceli E."/>
            <person name="Neuveglise C."/>
            <person name="Oeser B."/>
            <person name="Pearson M."/>
            <person name="Poulain J."/>
            <person name="Poussereau N."/>
            <person name="Quesneville H."/>
            <person name="Rascle C."/>
            <person name="Schumacher J."/>
            <person name="Segurens B."/>
            <person name="Sexton A."/>
            <person name="Silva E."/>
            <person name="Sirven C."/>
            <person name="Soanes D.M."/>
            <person name="Talbot N.J."/>
            <person name="Templeton M."/>
            <person name="Yandava C."/>
            <person name="Yarden O."/>
            <person name="Zeng Q."/>
            <person name="Rollins J.A."/>
            <person name="Lebrun M.H."/>
            <person name="Dickman M."/>
        </authorList>
    </citation>
    <scope>NUCLEOTIDE SEQUENCE [LARGE SCALE GENOMIC DNA]</scope>
    <source>
        <strain evidence="2">T4</strain>
    </source>
</reference>
<organism evidence="1 2">
    <name type="scientific">Botryotinia fuckeliana (strain T4)</name>
    <name type="common">Noble rot fungus</name>
    <name type="synonym">Botrytis cinerea</name>
    <dbReference type="NCBI Taxonomy" id="999810"/>
    <lineage>
        <taxon>Eukaryota</taxon>
        <taxon>Fungi</taxon>
        <taxon>Dikarya</taxon>
        <taxon>Ascomycota</taxon>
        <taxon>Pezizomycotina</taxon>
        <taxon>Leotiomycetes</taxon>
        <taxon>Helotiales</taxon>
        <taxon>Sclerotiniaceae</taxon>
        <taxon>Botrytis</taxon>
    </lineage>
</organism>
<protein>
    <submittedName>
        <fullName evidence="1">Uncharacterized protein</fullName>
    </submittedName>
</protein>
<evidence type="ECO:0000313" key="2">
    <source>
        <dbReference type="Proteomes" id="UP000008177"/>
    </source>
</evidence>
<name>G2YRP7_BOTF4</name>
<dbReference type="InParanoid" id="G2YRP7"/>
<dbReference type="Proteomes" id="UP000008177">
    <property type="component" value="Unplaced contigs"/>
</dbReference>
<dbReference type="HOGENOM" id="CLU_3013972_0_0_1"/>
<dbReference type="EMBL" id="FQ790350">
    <property type="protein sequence ID" value="CCD54295.1"/>
    <property type="molecule type" value="Genomic_DNA"/>
</dbReference>
<sequence>MFLPNPINKKFGCYALIQIFHAAAISFVRSDEYPFSEIPTYCSFRGSMSIKMLTYE</sequence>
<gene>
    <name evidence="1" type="ORF">BofuT4_uP129950.1</name>
</gene>
<evidence type="ECO:0000313" key="1">
    <source>
        <dbReference type="EMBL" id="CCD54295.1"/>
    </source>
</evidence>
<proteinExistence type="predicted"/>